<sequence>MDEDVINVEEERDYCRDFKEGDEVSGSYIDGEETDSLVQME</sequence>
<accession>A0ACD4R965</accession>
<reference evidence="2" key="1">
    <citation type="journal article" date="2025" name="Aquaculture">
        <title>Assessment of the bioflocculant production and safety properties of Metabacillus hrfriensis sp. nov. based on phenotypic and whole-genome sequencing analysis.</title>
        <authorList>
            <person name="Zhang R."/>
            <person name="Zhao Z."/>
            <person name="Luo L."/>
            <person name="Wang S."/>
            <person name="Guo K."/>
            <person name="Xu W."/>
        </authorList>
    </citation>
    <scope>NUCLEOTIDE SEQUENCE [LARGE SCALE GENOMIC DNA]</scope>
    <source>
        <strain evidence="2">CT-WN-B3</strain>
    </source>
</reference>
<evidence type="ECO:0000313" key="2">
    <source>
        <dbReference type="Proteomes" id="UP001226091"/>
    </source>
</evidence>
<gene>
    <name evidence="1" type="ORF">QLQ22_20410</name>
</gene>
<dbReference type="Proteomes" id="UP001226091">
    <property type="component" value="Chromosome"/>
</dbReference>
<evidence type="ECO:0000313" key="1">
    <source>
        <dbReference type="EMBL" id="WHZ56999.1"/>
    </source>
</evidence>
<proteinExistence type="predicted"/>
<keyword evidence="2" id="KW-1185">Reference proteome</keyword>
<dbReference type="EMBL" id="CP126116">
    <property type="protein sequence ID" value="WHZ56999.1"/>
    <property type="molecule type" value="Genomic_DNA"/>
</dbReference>
<organism evidence="1 2">
    <name type="scientific">Metabacillus hrfriensis</name>
    <dbReference type="NCBI Taxonomy" id="3048891"/>
    <lineage>
        <taxon>Bacteria</taxon>
        <taxon>Bacillati</taxon>
        <taxon>Bacillota</taxon>
        <taxon>Bacilli</taxon>
        <taxon>Bacillales</taxon>
        <taxon>Bacillaceae</taxon>
        <taxon>Metabacillus</taxon>
    </lineage>
</organism>
<protein>
    <submittedName>
        <fullName evidence="1">Uncharacterized protein</fullName>
    </submittedName>
</protein>
<name>A0ACD4R965_9BACI</name>